<dbReference type="AlphaFoldDB" id="A0A9P4IF50"/>
<evidence type="ECO:0000313" key="2">
    <source>
        <dbReference type="EMBL" id="KAF2098512.1"/>
    </source>
</evidence>
<protein>
    <submittedName>
        <fullName evidence="2">Uncharacterized protein</fullName>
    </submittedName>
</protein>
<feature type="chain" id="PRO_5040289919" evidence="1">
    <location>
        <begin position="20"/>
        <end position="115"/>
    </location>
</feature>
<name>A0A9P4IF50_9PEZI</name>
<evidence type="ECO:0000313" key="3">
    <source>
        <dbReference type="Proteomes" id="UP000799772"/>
    </source>
</evidence>
<dbReference type="Proteomes" id="UP000799772">
    <property type="component" value="Unassembled WGS sequence"/>
</dbReference>
<dbReference type="EMBL" id="ML978126">
    <property type="protein sequence ID" value="KAF2098512.1"/>
    <property type="molecule type" value="Genomic_DNA"/>
</dbReference>
<sequence length="115" mass="12216">MRFTHILAFWATSALSAHAWTLSQFFDQGCNPSNQDTDPISGSGTMGCQNFGTTPGSFDWEGQDGFELVIFFEPGCGQSNFPAQGFIKSGCENQLGQFGAGSWEVITCAGPGCTA</sequence>
<keyword evidence="3" id="KW-1185">Reference proteome</keyword>
<reference evidence="2" key="1">
    <citation type="journal article" date="2020" name="Stud. Mycol.">
        <title>101 Dothideomycetes genomes: a test case for predicting lifestyles and emergence of pathogens.</title>
        <authorList>
            <person name="Haridas S."/>
            <person name="Albert R."/>
            <person name="Binder M."/>
            <person name="Bloem J."/>
            <person name="Labutti K."/>
            <person name="Salamov A."/>
            <person name="Andreopoulos B."/>
            <person name="Baker S."/>
            <person name="Barry K."/>
            <person name="Bills G."/>
            <person name="Bluhm B."/>
            <person name="Cannon C."/>
            <person name="Castanera R."/>
            <person name="Culley D."/>
            <person name="Daum C."/>
            <person name="Ezra D."/>
            <person name="Gonzalez J."/>
            <person name="Henrissat B."/>
            <person name="Kuo A."/>
            <person name="Liang C."/>
            <person name="Lipzen A."/>
            <person name="Lutzoni F."/>
            <person name="Magnuson J."/>
            <person name="Mondo S."/>
            <person name="Nolan M."/>
            <person name="Ohm R."/>
            <person name="Pangilinan J."/>
            <person name="Park H.-J."/>
            <person name="Ramirez L."/>
            <person name="Alfaro M."/>
            <person name="Sun H."/>
            <person name="Tritt A."/>
            <person name="Yoshinaga Y."/>
            <person name="Zwiers L.-H."/>
            <person name="Turgeon B."/>
            <person name="Goodwin S."/>
            <person name="Spatafora J."/>
            <person name="Crous P."/>
            <person name="Grigoriev I."/>
        </authorList>
    </citation>
    <scope>NUCLEOTIDE SEQUENCE</scope>
    <source>
        <strain evidence="2">CBS 133067</strain>
    </source>
</reference>
<organism evidence="2 3">
    <name type="scientific">Rhizodiscina lignyota</name>
    <dbReference type="NCBI Taxonomy" id="1504668"/>
    <lineage>
        <taxon>Eukaryota</taxon>
        <taxon>Fungi</taxon>
        <taxon>Dikarya</taxon>
        <taxon>Ascomycota</taxon>
        <taxon>Pezizomycotina</taxon>
        <taxon>Dothideomycetes</taxon>
        <taxon>Pleosporomycetidae</taxon>
        <taxon>Aulographales</taxon>
        <taxon>Rhizodiscinaceae</taxon>
        <taxon>Rhizodiscina</taxon>
    </lineage>
</organism>
<feature type="signal peptide" evidence="1">
    <location>
        <begin position="1"/>
        <end position="19"/>
    </location>
</feature>
<evidence type="ECO:0000256" key="1">
    <source>
        <dbReference type="SAM" id="SignalP"/>
    </source>
</evidence>
<accession>A0A9P4IF50</accession>
<gene>
    <name evidence="2" type="ORF">NA57DRAFT_56175</name>
</gene>
<keyword evidence="1" id="KW-0732">Signal</keyword>
<comment type="caution">
    <text evidence="2">The sequence shown here is derived from an EMBL/GenBank/DDBJ whole genome shotgun (WGS) entry which is preliminary data.</text>
</comment>
<proteinExistence type="predicted"/>